<dbReference type="EMBL" id="GBRH01236081">
    <property type="protein sequence ID" value="JAD61814.1"/>
    <property type="molecule type" value="Transcribed_RNA"/>
</dbReference>
<reference evidence="1" key="1">
    <citation type="submission" date="2014-09" db="EMBL/GenBank/DDBJ databases">
        <authorList>
            <person name="Magalhaes I.L.F."/>
            <person name="Oliveira U."/>
            <person name="Santos F.R."/>
            <person name="Vidigal T.H.D.A."/>
            <person name="Brescovit A.D."/>
            <person name="Santos A.J."/>
        </authorList>
    </citation>
    <scope>NUCLEOTIDE SEQUENCE</scope>
    <source>
        <tissue evidence="1">Shoot tissue taken approximately 20 cm above the soil surface</tissue>
    </source>
</reference>
<name>A0A0A9BCV0_ARUDO</name>
<protein>
    <submittedName>
        <fullName evidence="1">Uncharacterized protein</fullName>
    </submittedName>
</protein>
<accession>A0A0A9BCV0</accession>
<proteinExistence type="predicted"/>
<evidence type="ECO:0000313" key="1">
    <source>
        <dbReference type="EMBL" id="JAD61814.1"/>
    </source>
</evidence>
<organism evidence="1">
    <name type="scientific">Arundo donax</name>
    <name type="common">Giant reed</name>
    <name type="synonym">Donax arundinaceus</name>
    <dbReference type="NCBI Taxonomy" id="35708"/>
    <lineage>
        <taxon>Eukaryota</taxon>
        <taxon>Viridiplantae</taxon>
        <taxon>Streptophyta</taxon>
        <taxon>Embryophyta</taxon>
        <taxon>Tracheophyta</taxon>
        <taxon>Spermatophyta</taxon>
        <taxon>Magnoliopsida</taxon>
        <taxon>Liliopsida</taxon>
        <taxon>Poales</taxon>
        <taxon>Poaceae</taxon>
        <taxon>PACMAD clade</taxon>
        <taxon>Arundinoideae</taxon>
        <taxon>Arundineae</taxon>
        <taxon>Arundo</taxon>
    </lineage>
</organism>
<reference evidence="1" key="2">
    <citation type="journal article" date="2015" name="Data Brief">
        <title>Shoot transcriptome of the giant reed, Arundo donax.</title>
        <authorList>
            <person name="Barrero R.A."/>
            <person name="Guerrero F.D."/>
            <person name="Moolhuijzen P."/>
            <person name="Goolsby J.A."/>
            <person name="Tidwell J."/>
            <person name="Bellgard S.E."/>
            <person name="Bellgard M.I."/>
        </authorList>
    </citation>
    <scope>NUCLEOTIDE SEQUENCE</scope>
    <source>
        <tissue evidence="1">Shoot tissue taken approximately 20 cm above the soil surface</tissue>
    </source>
</reference>
<sequence length="16" mass="1673">MQRGSVGCSVQTGLHL</sequence>
<dbReference type="AlphaFoldDB" id="A0A0A9BCV0"/>